<accession>A0A9Q3KNS9</accession>
<evidence type="ECO:0000313" key="2">
    <source>
        <dbReference type="Proteomes" id="UP000765509"/>
    </source>
</evidence>
<comment type="caution">
    <text evidence="1">The sequence shown here is derived from an EMBL/GenBank/DDBJ whole genome shotgun (WGS) entry which is preliminary data.</text>
</comment>
<organism evidence="1 2">
    <name type="scientific">Austropuccinia psidii MF-1</name>
    <dbReference type="NCBI Taxonomy" id="1389203"/>
    <lineage>
        <taxon>Eukaryota</taxon>
        <taxon>Fungi</taxon>
        <taxon>Dikarya</taxon>
        <taxon>Basidiomycota</taxon>
        <taxon>Pucciniomycotina</taxon>
        <taxon>Pucciniomycetes</taxon>
        <taxon>Pucciniales</taxon>
        <taxon>Sphaerophragmiaceae</taxon>
        <taxon>Austropuccinia</taxon>
    </lineage>
</organism>
<protein>
    <submittedName>
        <fullName evidence="1">Uncharacterized protein</fullName>
    </submittedName>
</protein>
<name>A0A9Q3KNS9_9BASI</name>
<dbReference type="EMBL" id="AVOT02120220">
    <property type="protein sequence ID" value="MBW0585210.1"/>
    <property type="molecule type" value="Genomic_DNA"/>
</dbReference>
<dbReference type="AlphaFoldDB" id="A0A9Q3KNS9"/>
<gene>
    <name evidence="1" type="ORF">O181_124925</name>
</gene>
<evidence type="ECO:0000313" key="1">
    <source>
        <dbReference type="EMBL" id="MBW0585210.1"/>
    </source>
</evidence>
<sequence length="165" mass="18556">MHPVLKVAGVVHIWYYIPLCTIFSQKFNNDVSEPNSMIPKQGLKIQHPFQRRTLQLISLAIHGSYQKTIQGSQPPGPAGAGLEVQFRIIKRGISQGHYIIAISCQGSKYFSIPWTIQLVHTGNTQVSCMALAQLGQFIPTVAIQSHSLVFKMSRTVFAQFRQYSW</sequence>
<reference evidence="1" key="1">
    <citation type="submission" date="2021-03" db="EMBL/GenBank/DDBJ databases">
        <title>Draft genome sequence of rust myrtle Austropuccinia psidii MF-1, a brazilian biotype.</title>
        <authorList>
            <person name="Quecine M.C."/>
            <person name="Pachon D.M.R."/>
            <person name="Bonatelli M.L."/>
            <person name="Correr F.H."/>
            <person name="Franceschini L.M."/>
            <person name="Leite T.F."/>
            <person name="Margarido G.R.A."/>
            <person name="Almeida C.A."/>
            <person name="Ferrarezi J.A."/>
            <person name="Labate C.A."/>
        </authorList>
    </citation>
    <scope>NUCLEOTIDE SEQUENCE</scope>
    <source>
        <strain evidence="1">MF-1</strain>
    </source>
</reference>
<dbReference type="Proteomes" id="UP000765509">
    <property type="component" value="Unassembled WGS sequence"/>
</dbReference>
<proteinExistence type="predicted"/>
<keyword evidence="2" id="KW-1185">Reference proteome</keyword>